<dbReference type="Pfam" id="PF08819">
    <property type="entry name" value="DUF1802"/>
    <property type="match status" value="1"/>
</dbReference>
<dbReference type="RefSeq" id="WP_316432411.1">
    <property type="nucleotide sequence ID" value="NZ_CP053586.1"/>
</dbReference>
<evidence type="ECO:0000313" key="1">
    <source>
        <dbReference type="EMBL" id="WNZ26183.1"/>
    </source>
</evidence>
<dbReference type="InterPro" id="IPR014923">
    <property type="entry name" value="DUF1802"/>
</dbReference>
<accession>A0AA96WII7</accession>
<name>A0AA96WII7_9CYAN</name>
<organism evidence="1">
    <name type="scientific">Leptolyngbya sp. NK1-12</name>
    <dbReference type="NCBI Taxonomy" id="2547451"/>
    <lineage>
        <taxon>Bacteria</taxon>
        <taxon>Bacillati</taxon>
        <taxon>Cyanobacteriota</taxon>
        <taxon>Cyanophyceae</taxon>
        <taxon>Leptolyngbyales</taxon>
        <taxon>Leptolyngbyaceae</taxon>
        <taxon>Leptolyngbya group</taxon>
        <taxon>Leptolyngbya</taxon>
    </lineage>
</organism>
<dbReference type="PIRSF" id="PIRSF018957">
    <property type="entry name" value="UCP018957"/>
    <property type="match status" value="1"/>
</dbReference>
<proteinExistence type="predicted"/>
<dbReference type="InterPro" id="IPR008307">
    <property type="entry name" value="UCP018957"/>
</dbReference>
<gene>
    <name evidence="1" type="ORF">HJG54_27420</name>
</gene>
<dbReference type="EMBL" id="CP053586">
    <property type="protein sequence ID" value="WNZ26183.1"/>
    <property type="molecule type" value="Genomic_DNA"/>
</dbReference>
<dbReference type="AlphaFoldDB" id="A0AA96WII7"/>
<sequence>MSVAPTVTTTTVTTTTVTTTTTVKTALKEWAVAVQALSQGATILLLRKGGIREQGFQVNEPRFWLYPTYEHQKPHLLKPPYEQQVTPVESGWHPETVEIGAWAEVTHSFEVSDAAVVESLLPFHIWTADWVTERLKWKPRLPLTVLLLRVYRLNQPQVIPYRSEYGGCKSWIQLELVPPLEATPALSDFDYQQQVEAISHVIAMAE</sequence>
<reference evidence="1" key="1">
    <citation type="submission" date="2020-05" db="EMBL/GenBank/DDBJ databases">
        <authorList>
            <person name="Zhu T."/>
            <person name="Keshari N."/>
            <person name="Lu X."/>
        </authorList>
    </citation>
    <scope>NUCLEOTIDE SEQUENCE</scope>
    <source>
        <strain evidence="1">NK1-12</strain>
    </source>
</reference>
<protein>
    <submittedName>
        <fullName evidence="1">DUF1802 family protein</fullName>
    </submittedName>
</protein>